<dbReference type="EMBL" id="JALHLG010000024">
    <property type="protein sequence ID" value="MCJ2188083.1"/>
    <property type="molecule type" value="Genomic_DNA"/>
</dbReference>
<feature type="chain" id="PRO_5045091111" description="PRC-barrel domain-containing protein" evidence="1">
    <location>
        <begin position="23"/>
        <end position="102"/>
    </location>
</feature>
<sequence length="102" mass="10583">MTAKILLPVFAAALSAAAPAMAGPDVVTVRNISHVELSAGVPIVDERGMPIGTVKKVAGNTIVLTDGTTDYDVPVTELYAYTQDGADRFASRLPKSALRQAG</sequence>
<name>A0ABT0BSN6_9SPHN</name>
<dbReference type="RefSeq" id="WP_243922396.1">
    <property type="nucleotide sequence ID" value="NZ_JALHLG010000024.1"/>
</dbReference>
<evidence type="ECO:0000256" key="1">
    <source>
        <dbReference type="SAM" id="SignalP"/>
    </source>
</evidence>
<keyword evidence="1" id="KW-0732">Signal</keyword>
<comment type="caution">
    <text evidence="2">The sequence shown here is derived from an EMBL/GenBank/DDBJ whole genome shotgun (WGS) entry which is preliminary data.</text>
</comment>
<feature type="signal peptide" evidence="1">
    <location>
        <begin position="1"/>
        <end position="22"/>
    </location>
</feature>
<organism evidence="2 3">
    <name type="scientific">Novosphingobium beihaiensis</name>
    <dbReference type="NCBI Taxonomy" id="2930389"/>
    <lineage>
        <taxon>Bacteria</taxon>
        <taxon>Pseudomonadati</taxon>
        <taxon>Pseudomonadota</taxon>
        <taxon>Alphaproteobacteria</taxon>
        <taxon>Sphingomonadales</taxon>
        <taxon>Sphingomonadaceae</taxon>
        <taxon>Novosphingobium</taxon>
    </lineage>
</organism>
<evidence type="ECO:0000313" key="2">
    <source>
        <dbReference type="EMBL" id="MCJ2188083.1"/>
    </source>
</evidence>
<protein>
    <recommendedName>
        <fullName evidence="4">PRC-barrel domain-containing protein</fullName>
    </recommendedName>
</protein>
<reference evidence="2 3" key="1">
    <citation type="submission" date="2022-04" db="EMBL/GenBank/DDBJ databases">
        <title>Identification of a novel bacterium isolated from mangrove sediments.</title>
        <authorList>
            <person name="Pan X."/>
        </authorList>
    </citation>
    <scope>NUCLEOTIDE SEQUENCE [LARGE SCALE GENOMIC DNA]</scope>
    <source>
        <strain evidence="2 3">B2638</strain>
    </source>
</reference>
<gene>
    <name evidence="2" type="ORF">MTR66_14805</name>
</gene>
<evidence type="ECO:0008006" key="4">
    <source>
        <dbReference type="Google" id="ProtNLM"/>
    </source>
</evidence>
<dbReference type="Proteomes" id="UP001202281">
    <property type="component" value="Unassembled WGS sequence"/>
</dbReference>
<proteinExistence type="predicted"/>
<accession>A0ABT0BSN6</accession>
<keyword evidence="3" id="KW-1185">Reference proteome</keyword>
<evidence type="ECO:0000313" key="3">
    <source>
        <dbReference type="Proteomes" id="UP001202281"/>
    </source>
</evidence>